<name>A0AAW9NY63_9BACL</name>
<keyword evidence="3" id="KW-1185">Reference proteome</keyword>
<feature type="signal peptide" evidence="1">
    <location>
        <begin position="1"/>
        <end position="19"/>
    </location>
</feature>
<protein>
    <submittedName>
        <fullName evidence="2">DUF4652 domain-containing protein</fullName>
    </submittedName>
</protein>
<feature type="chain" id="PRO_5043948142" evidence="1">
    <location>
        <begin position="20"/>
        <end position="296"/>
    </location>
</feature>
<comment type="caution">
    <text evidence="2">The sequence shown here is derived from an EMBL/GenBank/DDBJ whole genome shotgun (WGS) entry which is preliminary data.</text>
</comment>
<dbReference type="InterPro" id="IPR028102">
    <property type="entry name" value="DUF4652"/>
</dbReference>
<dbReference type="RefSeq" id="WP_326125096.1">
    <property type="nucleotide sequence ID" value="NZ_JARSFG010000035.1"/>
</dbReference>
<dbReference type="EMBL" id="JARSFG010000035">
    <property type="protein sequence ID" value="MEC1180571.1"/>
    <property type="molecule type" value="Genomic_DNA"/>
</dbReference>
<proteinExistence type="predicted"/>
<dbReference type="AlphaFoldDB" id="A0AAW9NY63"/>
<dbReference type="PROSITE" id="PS51257">
    <property type="entry name" value="PROKAR_LIPOPROTEIN"/>
    <property type="match status" value="1"/>
</dbReference>
<gene>
    <name evidence="2" type="ORF">P9B03_19090</name>
</gene>
<evidence type="ECO:0000313" key="3">
    <source>
        <dbReference type="Proteomes" id="UP001344888"/>
    </source>
</evidence>
<sequence>MKKTLFMVLMTLILSGCFGMGNSETEESIGEVEAITIDEGTITIGKTKHELILNEEGYEGIPLFEYAQQLPSIVTRPNETATIHIDNDPNIAVYLRDEYVPLKLNSFSTPYEMGLYVYNIEAEWPTKKANFLVVIEVQHEFKRVQREKEPDDSNAWIPSPNGEKQVMIEGLGEFEAQGTIVLKELNSNTIDNIDFNHGLQWTAKEIAWYDNDSILTTIGLVHGTVTRGGNLYHLNLTTLELTPILEFPVKEEVTYFSLEGNLLTYEVHIYEDDEMNKGYLETRTLDLSTIEKQLSD</sequence>
<organism evidence="2 3">
    <name type="scientific">Metasolibacillus meyeri</name>
    <dbReference type="NCBI Taxonomy" id="1071052"/>
    <lineage>
        <taxon>Bacteria</taxon>
        <taxon>Bacillati</taxon>
        <taxon>Bacillota</taxon>
        <taxon>Bacilli</taxon>
        <taxon>Bacillales</taxon>
        <taxon>Caryophanaceae</taxon>
        <taxon>Metasolibacillus</taxon>
    </lineage>
</organism>
<evidence type="ECO:0000313" key="2">
    <source>
        <dbReference type="EMBL" id="MEC1180571.1"/>
    </source>
</evidence>
<reference evidence="2 3" key="1">
    <citation type="submission" date="2023-03" db="EMBL/GenBank/DDBJ databases">
        <title>Bacillus Genome Sequencing.</title>
        <authorList>
            <person name="Dunlap C."/>
        </authorList>
    </citation>
    <scope>NUCLEOTIDE SEQUENCE [LARGE SCALE GENOMIC DNA]</scope>
    <source>
        <strain evidence="2 3">B-59205</strain>
    </source>
</reference>
<keyword evidence="1" id="KW-0732">Signal</keyword>
<dbReference type="Gene3D" id="2.40.128.660">
    <property type="entry name" value="Uncharacterised protein PF15525, DUF4652"/>
    <property type="match status" value="1"/>
</dbReference>
<dbReference type="Proteomes" id="UP001344888">
    <property type="component" value="Unassembled WGS sequence"/>
</dbReference>
<accession>A0AAW9NY63</accession>
<dbReference type="Pfam" id="PF15525">
    <property type="entry name" value="DUF4652"/>
    <property type="match status" value="1"/>
</dbReference>
<evidence type="ECO:0000256" key="1">
    <source>
        <dbReference type="SAM" id="SignalP"/>
    </source>
</evidence>